<evidence type="ECO:0000313" key="1">
    <source>
        <dbReference type="EMBL" id="GAH14035.1"/>
    </source>
</evidence>
<comment type="caution">
    <text evidence="1">The sequence shown here is derived from an EMBL/GenBank/DDBJ whole genome shotgun (WGS) entry which is preliminary data.</text>
</comment>
<proteinExistence type="predicted"/>
<accession>X1E0V7</accession>
<dbReference type="EMBL" id="BART01030088">
    <property type="protein sequence ID" value="GAH14035.1"/>
    <property type="molecule type" value="Genomic_DNA"/>
</dbReference>
<dbReference type="AlphaFoldDB" id="X1E0V7"/>
<feature type="non-terminal residue" evidence="1">
    <location>
        <position position="1"/>
    </location>
</feature>
<organism evidence="1">
    <name type="scientific">marine sediment metagenome</name>
    <dbReference type="NCBI Taxonomy" id="412755"/>
    <lineage>
        <taxon>unclassified sequences</taxon>
        <taxon>metagenomes</taxon>
        <taxon>ecological metagenomes</taxon>
    </lineage>
</organism>
<protein>
    <submittedName>
        <fullName evidence="1">Uncharacterized protein</fullName>
    </submittedName>
</protein>
<sequence>NERVVNDLIRNIQFSRKKNEYKVGETISLVIGTNTDYLKKYIETKREIISDKVSATKFDISSEKLNEEDEKVFSELSICPNKECSATLKDNINKRLKKGSEVLCPYCNTKLEEANLKNITYNYKRET</sequence>
<name>X1E0V7_9ZZZZ</name>
<reference evidence="1" key="1">
    <citation type="journal article" date="2014" name="Front. Microbiol.">
        <title>High frequency of phylogenetically diverse reductive dehalogenase-homologous genes in deep subseafloor sedimentary metagenomes.</title>
        <authorList>
            <person name="Kawai M."/>
            <person name="Futagami T."/>
            <person name="Toyoda A."/>
            <person name="Takaki Y."/>
            <person name="Nishi S."/>
            <person name="Hori S."/>
            <person name="Arai W."/>
            <person name="Tsubouchi T."/>
            <person name="Morono Y."/>
            <person name="Uchiyama I."/>
            <person name="Ito T."/>
            <person name="Fujiyama A."/>
            <person name="Inagaki F."/>
            <person name="Takami H."/>
        </authorList>
    </citation>
    <scope>NUCLEOTIDE SEQUENCE</scope>
    <source>
        <strain evidence="1">Expedition CK06-06</strain>
    </source>
</reference>
<gene>
    <name evidence="1" type="ORF">S01H4_52621</name>
</gene>